<dbReference type="GO" id="GO:0003857">
    <property type="term" value="F:(3S)-3-hydroxyacyl-CoA dehydrogenase (NAD+) activity"/>
    <property type="evidence" value="ECO:0007669"/>
    <property type="project" value="TreeGrafter"/>
</dbReference>
<dbReference type="OrthoDB" id="60204at2759"/>
<reference evidence="3" key="2">
    <citation type="journal article" date="2023" name="IMA Fungus">
        <title>Comparative genomic study of the Penicillium genus elucidates a diverse pangenome and 15 lateral gene transfer events.</title>
        <authorList>
            <person name="Petersen C."/>
            <person name="Sorensen T."/>
            <person name="Nielsen M.R."/>
            <person name="Sondergaard T.E."/>
            <person name="Sorensen J.L."/>
            <person name="Fitzpatrick D.A."/>
            <person name="Frisvad J.C."/>
            <person name="Nielsen K.L."/>
        </authorList>
    </citation>
    <scope>NUCLEOTIDE SEQUENCE</scope>
    <source>
        <strain evidence="3">IBT 29495</strain>
    </source>
</reference>
<dbReference type="GO" id="GO:0044594">
    <property type="term" value="F:17-beta-hydroxysteroid dehydrogenase (NAD+) activity"/>
    <property type="evidence" value="ECO:0007669"/>
    <property type="project" value="TreeGrafter"/>
</dbReference>
<dbReference type="PANTHER" id="PTHR13078">
    <property type="entry name" value="PEROXISOMAL MULTIFUNCTIONAL ENZYME TYPE 2-RELATED"/>
    <property type="match status" value="1"/>
</dbReference>
<sequence length="303" mass="33328">MSTGYHFPPQEVSWLRRDVLLFANSIGVSATDLHFVYELHPRFMVFPTYPLILPFKLTDQEVIEFYGRNATSSIPGAPDLDLRYAVDGQRELTIHKPLPTASTGSKFQLQNKVIGIYDKGSAGSAFDTEQNIVDGVTGEVYTTMRSVSFVPKQGNWGGPRGPTMPLYPIPNRKPDATYEVQTTDKTVFLYRLNGDYNPLHAVPGPGLKMGLGGVILHGLFTYSSTCYGVVSKFCGGDAARLKSFGARFAFPVKPGDKLTTTMWWIGMTGGLEEVRFVTKNQEAKVVLSNGKALFLPRASLSSL</sequence>
<dbReference type="GO" id="GO:0005777">
    <property type="term" value="C:peroxisome"/>
    <property type="evidence" value="ECO:0007669"/>
    <property type="project" value="TreeGrafter"/>
</dbReference>
<evidence type="ECO:0000313" key="3">
    <source>
        <dbReference type="EMBL" id="KAJ5515014.1"/>
    </source>
</evidence>
<dbReference type="AlphaFoldDB" id="A0A9X0CAY6"/>
<dbReference type="InterPro" id="IPR029069">
    <property type="entry name" value="HotDog_dom_sf"/>
</dbReference>
<feature type="domain" description="MaoC-like" evidence="1">
    <location>
        <begin position="170"/>
        <end position="282"/>
    </location>
</feature>
<dbReference type="EMBL" id="JAPWDS010000002">
    <property type="protein sequence ID" value="KAJ5515014.1"/>
    <property type="molecule type" value="Genomic_DNA"/>
</dbReference>
<evidence type="ECO:0000259" key="1">
    <source>
        <dbReference type="Pfam" id="PF01575"/>
    </source>
</evidence>
<dbReference type="GO" id="GO:0004300">
    <property type="term" value="F:enoyl-CoA hydratase activity"/>
    <property type="evidence" value="ECO:0007669"/>
    <property type="project" value="TreeGrafter"/>
</dbReference>
<keyword evidence="4" id="KW-1185">Reference proteome</keyword>
<organism evidence="3 4">
    <name type="scientific">Penicillium fimorum</name>
    <dbReference type="NCBI Taxonomy" id="1882269"/>
    <lineage>
        <taxon>Eukaryota</taxon>
        <taxon>Fungi</taxon>
        <taxon>Dikarya</taxon>
        <taxon>Ascomycota</taxon>
        <taxon>Pezizomycotina</taxon>
        <taxon>Eurotiomycetes</taxon>
        <taxon>Eurotiomycetidae</taxon>
        <taxon>Eurotiales</taxon>
        <taxon>Aspergillaceae</taxon>
        <taxon>Penicillium</taxon>
    </lineage>
</organism>
<accession>A0A9X0CAY6</accession>
<evidence type="ECO:0000259" key="2">
    <source>
        <dbReference type="Pfam" id="PF22622"/>
    </source>
</evidence>
<dbReference type="Gene3D" id="3.10.129.10">
    <property type="entry name" value="Hotdog Thioesterase"/>
    <property type="match status" value="2"/>
</dbReference>
<feature type="domain" description="Peroxisomal multifunctional enzyme type 2-like N-terminal" evidence="2">
    <location>
        <begin position="16"/>
        <end position="149"/>
    </location>
</feature>
<evidence type="ECO:0000313" key="4">
    <source>
        <dbReference type="Proteomes" id="UP001149954"/>
    </source>
</evidence>
<gene>
    <name evidence="3" type="ORF">N7463_004566</name>
</gene>
<reference evidence="3" key="1">
    <citation type="submission" date="2022-12" db="EMBL/GenBank/DDBJ databases">
        <authorList>
            <person name="Petersen C."/>
        </authorList>
    </citation>
    <scope>NUCLEOTIDE SEQUENCE</scope>
    <source>
        <strain evidence="3">IBT 29495</strain>
    </source>
</reference>
<comment type="caution">
    <text evidence="3">The sequence shown here is derived from an EMBL/GenBank/DDBJ whole genome shotgun (WGS) entry which is preliminary data.</text>
</comment>
<dbReference type="InterPro" id="IPR054357">
    <property type="entry name" value="MFE-2_N"/>
</dbReference>
<dbReference type="Pfam" id="PF01575">
    <property type="entry name" value="MaoC_dehydratas"/>
    <property type="match status" value="1"/>
</dbReference>
<protein>
    <submittedName>
        <fullName evidence="3">HotDog domain-containing protein</fullName>
    </submittedName>
</protein>
<dbReference type="Proteomes" id="UP001149954">
    <property type="component" value="Unassembled WGS sequence"/>
</dbReference>
<dbReference type="Pfam" id="PF22622">
    <property type="entry name" value="MFE-2_hydrat-2_N"/>
    <property type="match status" value="1"/>
</dbReference>
<proteinExistence type="predicted"/>
<dbReference type="GO" id="GO:0006635">
    <property type="term" value="P:fatty acid beta-oxidation"/>
    <property type="evidence" value="ECO:0007669"/>
    <property type="project" value="TreeGrafter"/>
</dbReference>
<dbReference type="PANTHER" id="PTHR13078:SF57">
    <property type="entry name" value="DEHYDRATASE, PUTATIVE (AFU_ORTHOLOGUE AFUA_5G00640)-RELATED"/>
    <property type="match status" value="1"/>
</dbReference>
<dbReference type="SUPFAM" id="SSF54637">
    <property type="entry name" value="Thioesterase/thiol ester dehydrase-isomerase"/>
    <property type="match status" value="2"/>
</dbReference>
<name>A0A9X0CAY6_9EURO</name>
<dbReference type="InterPro" id="IPR002539">
    <property type="entry name" value="MaoC-like_dom"/>
</dbReference>